<dbReference type="AlphaFoldDB" id="A0A154MH32"/>
<protein>
    <submittedName>
        <fullName evidence="1">Uncharacterized protein</fullName>
    </submittedName>
</protein>
<sequence>MGASLCSLENTFTRRRPGHPSLMPAWWKRATSKSYGRTILFLGDRTALGEIISAVTARGFGTVEIPHPALICAVADDVVLSGRGSRADTSKLLRVRELDIPCLTPEQALVWLDELRAGGHLASA</sequence>
<reference evidence="1 3" key="1">
    <citation type="submission" date="2015-12" db="EMBL/GenBank/DDBJ databases">
        <title>Amycolatopsis regifaucium genome sequencing and assembly.</title>
        <authorList>
            <person name="Mayilraj S."/>
        </authorList>
    </citation>
    <scope>NUCLEOTIDE SEQUENCE [LARGE SCALE GENOMIC DNA]</scope>
    <source>
        <strain evidence="1 3">GY080</strain>
    </source>
</reference>
<name>A0A154MH32_9PSEU</name>
<evidence type="ECO:0000313" key="2">
    <source>
        <dbReference type="EMBL" id="OKA06799.1"/>
    </source>
</evidence>
<organism evidence="1 3">
    <name type="scientific">Amycolatopsis regifaucium</name>
    <dbReference type="NCBI Taxonomy" id="546365"/>
    <lineage>
        <taxon>Bacteria</taxon>
        <taxon>Bacillati</taxon>
        <taxon>Actinomycetota</taxon>
        <taxon>Actinomycetes</taxon>
        <taxon>Pseudonocardiales</taxon>
        <taxon>Pseudonocardiaceae</taxon>
        <taxon>Amycolatopsis</taxon>
    </lineage>
</organism>
<keyword evidence="4" id="KW-1185">Reference proteome</keyword>
<accession>A0A154MH32</accession>
<dbReference type="Proteomes" id="UP000076321">
    <property type="component" value="Unassembled WGS sequence"/>
</dbReference>
<gene>
    <name evidence="2" type="ORF">ATP06_0219870</name>
    <name evidence="1" type="ORF">AVL48_34760</name>
</gene>
<evidence type="ECO:0000313" key="3">
    <source>
        <dbReference type="Proteomes" id="UP000076321"/>
    </source>
</evidence>
<comment type="caution">
    <text evidence="1">The sequence shown here is derived from an EMBL/GenBank/DDBJ whole genome shotgun (WGS) entry which is preliminary data.</text>
</comment>
<dbReference type="EMBL" id="LOBU02000014">
    <property type="protein sequence ID" value="OKA06799.1"/>
    <property type="molecule type" value="Genomic_DNA"/>
</dbReference>
<dbReference type="Proteomes" id="UP000186883">
    <property type="component" value="Unassembled WGS sequence"/>
</dbReference>
<reference evidence="2 4" key="2">
    <citation type="submission" date="2016-11" db="EMBL/GenBank/DDBJ databases">
        <title>Genome sequencing of Amycolatopsis regifaucium.</title>
        <authorList>
            <person name="Mayilraj S."/>
            <person name="Kaur N."/>
        </authorList>
    </citation>
    <scope>NUCLEOTIDE SEQUENCE [LARGE SCALE GENOMIC DNA]</scope>
    <source>
        <strain evidence="2 4">GY080</strain>
    </source>
</reference>
<dbReference type="EMBL" id="LQCI01000018">
    <property type="protein sequence ID" value="KZB83761.1"/>
    <property type="molecule type" value="Genomic_DNA"/>
</dbReference>
<proteinExistence type="predicted"/>
<evidence type="ECO:0000313" key="4">
    <source>
        <dbReference type="Proteomes" id="UP000186883"/>
    </source>
</evidence>
<evidence type="ECO:0000313" key="1">
    <source>
        <dbReference type="EMBL" id="KZB83761.1"/>
    </source>
</evidence>